<feature type="region of interest" description="Disordered" evidence="1">
    <location>
        <begin position="130"/>
        <end position="194"/>
    </location>
</feature>
<dbReference type="GO" id="GO:0035255">
    <property type="term" value="F:ionotropic glutamate receptor binding"/>
    <property type="evidence" value="ECO:0007669"/>
    <property type="project" value="TreeGrafter"/>
</dbReference>
<evidence type="ECO:0000313" key="3">
    <source>
        <dbReference type="EMBL" id="VTJ73875.1"/>
    </source>
</evidence>
<keyword evidence="4" id="KW-1185">Reference proteome</keyword>
<proteinExistence type="predicted"/>
<sequence>MAAGAGREDKEDPVDRQLGQEWWEGCPWSGRGEGLGWRGPQVVSCLLSATWATPSLCLSVQVAVIAGNFELGELIRNHREQDVVPFQESPKYAARRRGPPGAGLTVPPALLRANSDTSMALPDWMVFSAPGASSSGAPGPPSGPQGQSQSSAPSTKLSSGTLRSASSPRGARARSPSRGRHPEEAKRQPRGRPR</sequence>
<dbReference type="GO" id="GO:0043197">
    <property type="term" value="C:dendritic spine"/>
    <property type="evidence" value="ECO:0007669"/>
    <property type="project" value="TreeGrafter"/>
</dbReference>
<dbReference type="Proteomes" id="UP000662637">
    <property type="component" value="Unassembled WGS sequence"/>
</dbReference>
<dbReference type="PANTHER" id="PTHR24135:SF3">
    <property type="entry name" value="SH3 AND MULTIPLE ANKYRIN REPEAT DOMAINS PROTEIN 1"/>
    <property type="match status" value="1"/>
</dbReference>
<dbReference type="GO" id="GO:0030160">
    <property type="term" value="F:synaptic receptor adaptor activity"/>
    <property type="evidence" value="ECO:0007669"/>
    <property type="project" value="TreeGrafter"/>
</dbReference>
<evidence type="ECO:0000313" key="2">
    <source>
        <dbReference type="EMBL" id="KAF7474583.1"/>
    </source>
</evidence>
<dbReference type="GO" id="GO:0045211">
    <property type="term" value="C:postsynaptic membrane"/>
    <property type="evidence" value="ECO:0007669"/>
    <property type="project" value="TreeGrafter"/>
</dbReference>
<dbReference type="GO" id="GO:0014069">
    <property type="term" value="C:postsynaptic density"/>
    <property type="evidence" value="ECO:0007669"/>
    <property type="project" value="TreeGrafter"/>
</dbReference>
<dbReference type="AlphaFoldDB" id="A0A5E4BWL1"/>
<dbReference type="EMBL" id="CABDUW010000704">
    <property type="protein sequence ID" value="VTJ73875.1"/>
    <property type="molecule type" value="Genomic_DNA"/>
</dbReference>
<organism evidence="3 4">
    <name type="scientific">Marmota monax</name>
    <name type="common">Woodchuck</name>
    <dbReference type="NCBI Taxonomy" id="9995"/>
    <lineage>
        <taxon>Eukaryota</taxon>
        <taxon>Metazoa</taxon>
        <taxon>Chordata</taxon>
        <taxon>Craniata</taxon>
        <taxon>Vertebrata</taxon>
        <taxon>Euteleostomi</taxon>
        <taxon>Mammalia</taxon>
        <taxon>Eutheria</taxon>
        <taxon>Euarchontoglires</taxon>
        <taxon>Glires</taxon>
        <taxon>Rodentia</taxon>
        <taxon>Sciuromorpha</taxon>
        <taxon>Sciuridae</taxon>
        <taxon>Xerinae</taxon>
        <taxon>Marmotini</taxon>
        <taxon>Marmota</taxon>
    </lineage>
</organism>
<evidence type="ECO:0000313" key="4">
    <source>
        <dbReference type="Proteomes" id="UP000335636"/>
    </source>
</evidence>
<dbReference type="PANTHER" id="PTHR24135">
    <property type="entry name" value="SH3 AND MULTIPLE ANKYRIN REPEAT DOMAINS PROTEIN"/>
    <property type="match status" value="1"/>
</dbReference>
<reference evidence="2" key="2">
    <citation type="submission" date="2020-08" db="EMBL/GenBank/DDBJ databases">
        <authorList>
            <person name="Shumante A."/>
            <person name="Zimin A.V."/>
            <person name="Puiu D."/>
            <person name="Salzberg S.L."/>
        </authorList>
    </citation>
    <scope>NUCLEOTIDE SEQUENCE</scope>
    <source>
        <strain evidence="2">WC2-LM</strain>
        <tissue evidence="2">Liver</tissue>
    </source>
</reference>
<evidence type="ECO:0000256" key="1">
    <source>
        <dbReference type="SAM" id="MobiDB-lite"/>
    </source>
</evidence>
<feature type="compositionally biased region" description="Low complexity" evidence="1">
    <location>
        <begin position="144"/>
        <end position="154"/>
    </location>
</feature>
<accession>A0A5E4BWL1</accession>
<protein>
    <submittedName>
        <fullName evidence="3">Uncharacterized protein</fullName>
    </submittedName>
</protein>
<name>A0A5E4BWL1_MARMO</name>
<gene>
    <name evidence="2" type="ORF">GHT09_014673</name>
    <name evidence="3" type="ORF">MONAX_5E027921</name>
</gene>
<dbReference type="EMBL" id="WJEC01003830">
    <property type="protein sequence ID" value="KAF7474583.1"/>
    <property type="molecule type" value="Genomic_DNA"/>
</dbReference>
<feature type="region of interest" description="Disordered" evidence="1">
    <location>
        <begin position="89"/>
        <end position="108"/>
    </location>
</feature>
<reference evidence="3 4" key="1">
    <citation type="submission" date="2019-04" db="EMBL/GenBank/DDBJ databases">
        <authorList>
            <person name="Alioto T."/>
            <person name="Alioto T."/>
        </authorList>
    </citation>
    <scope>NUCLEOTIDE SEQUENCE [LARGE SCALE GENOMIC DNA]</scope>
</reference>
<dbReference type="InterPro" id="IPR051569">
    <property type="entry name" value="SHANK"/>
</dbReference>
<dbReference type="Proteomes" id="UP000335636">
    <property type="component" value="Unassembled WGS sequence"/>
</dbReference>